<feature type="transmembrane region" description="Helical" evidence="2">
    <location>
        <begin position="30"/>
        <end position="55"/>
    </location>
</feature>
<keyword evidence="2" id="KW-0812">Transmembrane</keyword>
<dbReference type="EMBL" id="AAHK01000838">
    <property type="protein sequence ID" value="EAN88748.1"/>
    <property type="molecule type" value="Genomic_DNA"/>
</dbReference>
<dbReference type="GeneID" id="3541407"/>
<keyword evidence="4" id="KW-1185">Reference proteome</keyword>
<dbReference type="OMA" id="FDVMANI"/>
<feature type="transmembrane region" description="Helical" evidence="2">
    <location>
        <begin position="6"/>
        <end position="23"/>
    </location>
</feature>
<evidence type="ECO:0000256" key="2">
    <source>
        <dbReference type="SAM" id="Phobius"/>
    </source>
</evidence>
<protein>
    <submittedName>
        <fullName evidence="3">Uncharacterized protein</fullName>
    </submittedName>
</protein>
<comment type="caution">
    <text evidence="3">The sequence shown here is derived from an EMBL/GenBank/DDBJ whole genome shotgun (WGS) entry which is preliminary data.</text>
</comment>
<keyword evidence="2" id="KW-1133">Transmembrane helix</keyword>
<evidence type="ECO:0000313" key="3">
    <source>
        <dbReference type="EMBL" id="EAN88748.1"/>
    </source>
</evidence>
<feature type="region of interest" description="Disordered" evidence="1">
    <location>
        <begin position="478"/>
        <end position="507"/>
    </location>
</feature>
<dbReference type="PaxDb" id="353153-Q4D893"/>
<evidence type="ECO:0000256" key="1">
    <source>
        <dbReference type="SAM" id="MobiDB-lite"/>
    </source>
</evidence>
<sequence length="507" mass="56638">MRGRLDLFSFIVLLCIPLIFCLSRRRQKTVPAVFLFCCLYFSHTFVCFCVLPAVVIDVVDSAALSSSSYSFSSPSFSTPFPLLRKRNLLPMLSRLGARKSSLRCHAVTVPRCFFYAGLDESRVRRLRRASTTFNKPRGRDDLSLAFERRVRVLPLLEMGDLYALPTTTSGSARSNASGPTTRQWRVLVVELLSLGDVDAPVPYPAAHPAYYDGWSDGSEEDSQEKRYGTPPFLLREGRRVLLPGNQRQLRQNGDTSLLRGTFTKRSASHGTAEYAVALCIDPFLELERFRREEAQVELICGYRNVLYEAVELPDGPADVVRVPALSCDTCGAHLRHEIGKLSQQALIKGFHRISNEAKEALILNPLFRVEVYVPPALLENFERVFLEDAWETPESTINPGRTALYPGLPPPRTLLEADGWIGKRRELVEAIETEGRSLMRGTQRALDGTAITPREVLTNIRVFGRERELKKMLEGERATAAQEGYDTTGGSSNPSANASLRPGVNQL</sequence>
<dbReference type="InParanoid" id="Q4D893"/>
<feature type="compositionally biased region" description="Polar residues" evidence="1">
    <location>
        <begin position="488"/>
        <end position="498"/>
    </location>
</feature>
<accession>Q4D893</accession>
<name>Q4D893_TRYCC</name>
<organism evidence="3 4">
    <name type="scientific">Trypanosoma cruzi (strain CL Brener)</name>
    <dbReference type="NCBI Taxonomy" id="353153"/>
    <lineage>
        <taxon>Eukaryota</taxon>
        <taxon>Discoba</taxon>
        <taxon>Euglenozoa</taxon>
        <taxon>Kinetoplastea</taxon>
        <taxon>Metakinetoplastina</taxon>
        <taxon>Trypanosomatida</taxon>
        <taxon>Trypanosomatidae</taxon>
        <taxon>Trypanosoma</taxon>
        <taxon>Schizotrypanum</taxon>
    </lineage>
</organism>
<dbReference type="KEGG" id="tcr:509319.70"/>
<evidence type="ECO:0000313" key="4">
    <source>
        <dbReference type="Proteomes" id="UP000002296"/>
    </source>
</evidence>
<reference evidence="3 4" key="1">
    <citation type="journal article" date="2005" name="Science">
        <title>The genome sequence of Trypanosoma cruzi, etiologic agent of Chagas disease.</title>
        <authorList>
            <person name="El-Sayed N.M."/>
            <person name="Myler P.J."/>
            <person name="Bartholomeu D.C."/>
            <person name="Nilsson D."/>
            <person name="Aggarwal G."/>
            <person name="Tran A.N."/>
            <person name="Ghedin E."/>
            <person name="Worthey E.A."/>
            <person name="Delcher A.L."/>
            <person name="Blandin G."/>
            <person name="Westenberger S.J."/>
            <person name="Caler E."/>
            <person name="Cerqueira G.C."/>
            <person name="Branche C."/>
            <person name="Haas B."/>
            <person name="Anupama A."/>
            <person name="Arner E."/>
            <person name="Aslund L."/>
            <person name="Attipoe P."/>
            <person name="Bontempi E."/>
            <person name="Bringaud F."/>
            <person name="Burton P."/>
            <person name="Cadag E."/>
            <person name="Campbell D.A."/>
            <person name="Carrington M."/>
            <person name="Crabtree J."/>
            <person name="Darban H."/>
            <person name="da Silveira J.F."/>
            <person name="de Jong P."/>
            <person name="Edwards K."/>
            <person name="Englund P.T."/>
            <person name="Fazelina G."/>
            <person name="Feldblyum T."/>
            <person name="Ferella M."/>
            <person name="Frasch A.C."/>
            <person name="Gull K."/>
            <person name="Horn D."/>
            <person name="Hou L."/>
            <person name="Huang Y."/>
            <person name="Kindlund E."/>
            <person name="Klingbeil M."/>
            <person name="Kluge S."/>
            <person name="Koo H."/>
            <person name="Lacerda D."/>
            <person name="Levin M.J."/>
            <person name="Lorenzi H."/>
            <person name="Louie T."/>
            <person name="Machado C.R."/>
            <person name="McCulloch R."/>
            <person name="McKenna A."/>
            <person name="Mizuno Y."/>
            <person name="Mottram J.C."/>
            <person name="Nelson S."/>
            <person name="Ochaya S."/>
            <person name="Osoegawa K."/>
            <person name="Pai G."/>
            <person name="Parsons M."/>
            <person name="Pentony M."/>
            <person name="Pettersson U."/>
            <person name="Pop M."/>
            <person name="Ramirez J.L."/>
            <person name="Rinta J."/>
            <person name="Robertson L."/>
            <person name="Salzberg S.L."/>
            <person name="Sanchez D.O."/>
            <person name="Seyler A."/>
            <person name="Sharma R."/>
            <person name="Shetty J."/>
            <person name="Simpson A.J."/>
            <person name="Sisk E."/>
            <person name="Tammi M.T."/>
            <person name="Tarleton R."/>
            <person name="Teixeira S."/>
            <person name="Van Aken S."/>
            <person name="Vogt C."/>
            <person name="Ward P.N."/>
            <person name="Wickstead B."/>
            <person name="Wortman J."/>
            <person name="White O."/>
            <person name="Fraser C.M."/>
            <person name="Stuart K.D."/>
            <person name="Andersson B."/>
        </authorList>
    </citation>
    <scope>NUCLEOTIDE SEQUENCE [LARGE SCALE GENOMIC DNA]</scope>
    <source>
        <strain evidence="3 4">CL Brener</strain>
    </source>
</reference>
<dbReference type="SMR" id="Q4D893"/>
<gene>
    <name evidence="3" type="ORF">Tc00.1047053509319.70</name>
</gene>
<proteinExistence type="predicted"/>
<dbReference type="AlphaFoldDB" id="Q4D893"/>
<dbReference type="eggNOG" id="ENOG502QVRB">
    <property type="taxonomic scope" value="Eukaryota"/>
</dbReference>
<dbReference type="RefSeq" id="XP_810599.1">
    <property type="nucleotide sequence ID" value="XM_805506.1"/>
</dbReference>
<dbReference type="Proteomes" id="UP000002296">
    <property type="component" value="Unassembled WGS sequence"/>
</dbReference>
<keyword evidence="2" id="KW-0472">Membrane</keyword>